<dbReference type="GO" id="GO:0019432">
    <property type="term" value="P:triglyceride biosynthetic process"/>
    <property type="evidence" value="ECO:0007669"/>
    <property type="project" value="UniProtKB-ARBA"/>
</dbReference>
<feature type="domain" description="Serine aminopeptidase S33" evidence="4">
    <location>
        <begin position="138"/>
        <end position="328"/>
    </location>
</feature>
<accession>A0A9E7I427</accession>
<organism evidence="5 6">
    <name type="scientific">Musa troglodytarum</name>
    <name type="common">fe'i banana</name>
    <dbReference type="NCBI Taxonomy" id="320322"/>
    <lineage>
        <taxon>Eukaryota</taxon>
        <taxon>Viridiplantae</taxon>
        <taxon>Streptophyta</taxon>
        <taxon>Embryophyta</taxon>
        <taxon>Tracheophyta</taxon>
        <taxon>Spermatophyta</taxon>
        <taxon>Magnoliopsida</taxon>
        <taxon>Liliopsida</taxon>
        <taxon>Zingiberales</taxon>
        <taxon>Musaceae</taxon>
        <taxon>Musa</taxon>
    </lineage>
</organism>
<dbReference type="SUPFAM" id="SSF53474">
    <property type="entry name" value="alpha/beta-Hydrolases"/>
    <property type="match status" value="1"/>
</dbReference>
<comment type="similarity">
    <text evidence="1">Belongs to the diacylglycerol acyltransferase family.</text>
</comment>
<evidence type="ECO:0000259" key="4">
    <source>
        <dbReference type="Pfam" id="PF12146"/>
    </source>
</evidence>
<dbReference type="InterPro" id="IPR007130">
    <property type="entry name" value="DAGAT"/>
</dbReference>
<dbReference type="AlphaFoldDB" id="A0A9E7I427"/>
<evidence type="ECO:0000256" key="2">
    <source>
        <dbReference type="ARBA" id="ARBA00022679"/>
    </source>
</evidence>
<dbReference type="InterPro" id="IPR022742">
    <property type="entry name" value="Hydrolase_4"/>
</dbReference>
<keyword evidence="2" id="KW-0808">Transferase</keyword>
<proteinExistence type="inferred from homology"/>
<name>A0A9E7I427_9LILI</name>
<gene>
    <name evidence="5" type="ORF">MUK42_15666</name>
</gene>
<protein>
    <submittedName>
        <fullName evidence="5">Diacylglycerol acyltransferase</fullName>
    </submittedName>
</protein>
<reference evidence="5" key="1">
    <citation type="submission" date="2022-05" db="EMBL/GenBank/DDBJ databases">
        <title>The Musa troglodytarum L. genome provides insights into the mechanism of non-climacteric behaviour and enrichment of carotenoids.</title>
        <authorList>
            <person name="Wang J."/>
        </authorList>
    </citation>
    <scope>NUCLEOTIDE SEQUENCE</scope>
    <source>
        <tissue evidence="5">Leaf</tissue>
    </source>
</reference>
<dbReference type="EMBL" id="CP097510">
    <property type="protein sequence ID" value="URE41097.1"/>
    <property type="molecule type" value="Genomic_DNA"/>
</dbReference>
<evidence type="ECO:0000313" key="5">
    <source>
        <dbReference type="EMBL" id="URE41097.1"/>
    </source>
</evidence>
<dbReference type="PANTHER" id="PTHR22753:SF24">
    <property type="entry name" value="ESTERASE_LIPASE_THIOESTERASE FAMILY PROTEIN"/>
    <property type="match status" value="1"/>
</dbReference>
<evidence type="ECO:0000256" key="1">
    <source>
        <dbReference type="ARBA" id="ARBA00005420"/>
    </source>
</evidence>
<dbReference type="PANTHER" id="PTHR22753">
    <property type="entry name" value="TRANSMEMBRANE PROTEIN 68"/>
    <property type="match status" value="1"/>
</dbReference>
<dbReference type="CDD" id="cd07987">
    <property type="entry name" value="LPLAT_MGAT-like"/>
    <property type="match status" value="1"/>
</dbReference>
<keyword evidence="6" id="KW-1185">Reference proteome</keyword>
<sequence length="675" mass="76429">MATAVALAAPLRLAPSRRWRFSADLRAEPPSCLSSRRGASASYPTAAATVPKVLDDSVIEPYGIRDYIERSRELIKPDGGPPRWFSPLECGARGTDSPLLLYLPGIDGTGLGLIRHHQRLGKIFDIWCLHIPVMDRTSFEGLVEYVERTINSEKSYSLNKPIYLVGESIGACLALAVAARNPDFDLVMILANPATSFSKSQLQSVSTFLGILPEPLHVTIPYFVNFITGYHLTFRGLPDNFNDMLADLSFLVDILPKESFIWKLDLLKSAALFVNSRLHVVKAQILILASGRDQLLPSRDEAERICRNLPNCRIRHFKESGHTMFLESGIDLVTIIKGAGYYRRSSQTDYVSDYLLPTPLEFQQATEIYRWFDLATSPVMLSTLQNGKIVKGLMGIPSKGPTLLVGYHMLLGLELGIMFSRFFTEKRIHLRGLAHPFLFNRASEQLMPDSSSFDGHRLMGAVPVSATNFYKLLSMKSFVLLYPGGAREALHRKGEEYKLFWPKKSEFIRMTSKFGATIIPFGVVGEDDMCDVLLDYEDLVKIPFYDTLNKRINQDGVRLRTDTVEEVGNQDLYPPILLPKIPGRLYYLFGKPIETRGRSEELRDRRQAQQLYIHVKSEVENCMAYLKEKREKDPYRNLLPRLLYQTTNGFTTEECQNCSLKHEDHNVEKNEIGTI</sequence>
<dbReference type="GO" id="GO:0004144">
    <property type="term" value="F:diacylglycerol O-acyltransferase activity"/>
    <property type="evidence" value="ECO:0007669"/>
    <property type="project" value="UniProtKB-ARBA"/>
</dbReference>
<dbReference type="Pfam" id="PF03982">
    <property type="entry name" value="DAGAT"/>
    <property type="match status" value="1"/>
</dbReference>
<keyword evidence="3 5" id="KW-0012">Acyltransferase</keyword>
<dbReference type="Gene3D" id="3.40.50.1820">
    <property type="entry name" value="alpha/beta hydrolase"/>
    <property type="match status" value="1"/>
</dbReference>
<dbReference type="Pfam" id="PF12146">
    <property type="entry name" value="Hydrolase_4"/>
    <property type="match status" value="1"/>
</dbReference>
<evidence type="ECO:0000313" key="6">
    <source>
        <dbReference type="Proteomes" id="UP001055439"/>
    </source>
</evidence>
<dbReference type="GO" id="GO:0016020">
    <property type="term" value="C:membrane"/>
    <property type="evidence" value="ECO:0007669"/>
    <property type="project" value="TreeGrafter"/>
</dbReference>
<dbReference type="InterPro" id="IPR029058">
    <property type="entry name" value="AB_hydrolase_fold"/>
</dbReference>
<dbReference type="Proteomes" id="UP001055439">
    <property type="component" value="Chromosome 8"/>
</dbReference>
<dbReference type="OrthoDB" id="44277at2759"/>
<evidence type="ECO:0000256" key="3">
    <source>
        <dbReference type="ARBA" id="ARBA00023315"/>
    </source>
</evidence>